<dbReference type="Pfam" id="PF05183">
    <property type="entry name" value="RdRP"/>
    <property type="match status" value="1"/>
</dbReference>
<evidence type="ECO:0000256" key="1">
    <source>
        <dbReference type="RuleBase" id="RU363098"/>
    </source>
</evidence>
<dbReference type="InterPro" id="IPR007855">
    <property type="entry name" value="RDRP"/>
</dbReference>
<dbReference type="GO" id="GO:0030422">
    <property type="term" value="P:siRNA processing"/>
    <property type="evidence" value="ECO:0007669"/>
    <property type="project" value="TreeGrafter"/>
</dbReference>
<dbReference type="eggNOG" id="KOG0988">
    <property type="taxonomic scope" value="Eukaryota"/>
</dbReference>
<dbReference type="GO" id="GO:0003968">
    <property type="term" value="F:RNA-directed RNA polymerase activity"/>
    <property type="evidence" value="ECO:0007669"/>
    <property type="project" value="UniProtKB-KW"/>
</dbReference>
<dbReference type="VEuPathDB" id="AmoebaDB:NAEGRDRAFT_1269"/>
<evidence type="ECO:0000259" key="2">
    <source>
        <dbReference type="Pfam" id="PF05183"/>
    </source>
</evidence>
<organism evidence="4">
    <name type="scientific">Naegleria gruberi</name>
    <name type="common">Amoeba</name>
    <dbReference type="NCBI Taxonomy" id="5762"/>
    <lineage>
        <taxon>Eukaryota</taxon>
        <taxon>Discoba</taxon>
        <taxon>Heterolobosea</taxon>
        <taxon>Tetramitia</taxon>
        <taxon>Eutetramitia</taxon>
        <taxon>Vahlkampfiidae</taxon>
        <taxon>Naegleria</taxon>
    </lineage>
</organism>
<dbReference type="GeneID" id="8859509"/>
<dbReference type="PANTHER" id="PTHR23079:SF55">
    <property type="entry name" value="RNA-DIRECTED RNA POLYMERASE"/>
    <property type="match status" value="1"/>
</dbReference>
<keyword evidence="1" id="KW-0808">Transferase</keyword>
<keyword evidence="1" id="KW-0696">RNA-directed RNA polymerase</keyword>
<comment type="catalytic activity">
    <reaction evidence="1">
        <text>RNA(n) + a ribonucleoside 5'-triphosphate = RNA(n+1) + diphosphate</text>
        <dbReference type="Rhea" id="RHEA:21248"/>
        <dbReference type="Rhea" id="RHEA-COMP:14527"/>
        <dbReference type="Rhea" id="RHEA-COMP:17342"/>
        <dbReference type="ChEBI" id="CHEBI:33019"/>
        <dbReference type="ChEBI" id="CHEBI:61557"/>
        <dbReference type="ChEBI" id="CHEBI:140395"/>
        <dbReference type="EC" id="2.7.7.48"/>
    </reaction>
</comment>
<dbReference type="AlphaFoldDB" id="D2VA98"/>
<dbReference type="EMBL" id="GG738859">
    <property type="protein sequence ID" value="EFC46392.1"/>
    <property type="molecule type" value="Genomic_DNA"/>
</dbReference>
<dbReference type="RefSeq" id="XP_002679136.1">
    <property type="nucleotide sequence ID" value="XM_002679090.1"/>
</dbReference>
<feature type="non-terminal residue" evidence="3">
    <location>
        <position position="464"/>
    </location>
</feature>
<reference evidence="3 4" key="1">
    <citation type="journal article" date="2010" name="Cell">
        <title>The genome of Naegleria gruberi illuminates early eukaryotic versatility.</title>
        <authorList>
            <person name="Fritz-Laylin L.K."/>
            <person name="Prochnik S.E."/>
            <person name="Ginger M.L."/>
            <person name="Dacks J.B."/>
            <person name="Carpenter M.L."/>
            <person name="Field M.C."/>
            <person name="Kuo A."/>
            <person name="Paredez A."/>
            <person name="Chapman J."/>
            <person name="Pham J."/>
            <person name="Shu S."/>
            <person name="Neupane R."/>
            <person name="Cipriano M."/>
            <person name="Mancuso J."/>
            <person name="Tu H."/>
            <person name="Salamov A."/>
            <person name="Lindquist E."/>
            <person name="Shapiro H."/>
            <person name="Lucas S."/>
            <person name="Grigoriev I.V."/>
            <person name="Cande W.Z."/>
            <person name="Fulton C."/>
            <person name="Rokhsar D.S."/>
            <person name="Dawson S.C."/>
        </authorList>
    </citation>
    <scope>NUCLEOTIDE SEQUENCE [LARGE SCALE GENOMIC DNA]</scope>
    <source>
        <strain evidence="3 4">NEG-M</strain>
    </source>
</reference>
<sequence>LGNFSHIKVKARYAARIGQCFSHTYEGISKEYEIIPDITRNNYVFTDGVGRISLEFAVELTKKFQISFAGKEYIPSAFQFRMGGLKGVVVVDPDIHLYSDLDLLLSKSQEKFIDSSSSEFELITYSKRNRFASLNRQLIALLSSNKVSDSVFLQLLDRDLEEIKKLFNDKKYMRRVLRKSQDNIVGKNMKKVASLNYLDSQYDFSKVVQSGEDIKFFYQIEPNGRIILDKALLLMGVVDFYGVLEEDEVFIQLSELENSDSDLYDDNCFVNGGTLSGTVAITRSPCLHPGDIRKFKAVTDPEKISKLSHLRDVIVFSQKGNRPAANKMSGGDYDGDFFQVFWDPLLVNFEEYPPMNYEGLPPEEKHDGCDYRVIREFLTEYIINDNLGVVAFLHLEHYDKEGDGLRSEPCLKLAKHHSYQVDYAKTGVRKPLPTELFSNSRPHYMPRVFGKKTYHSEDVIGSIY</sequence>
<keyword evidence="1" id="KW-0548">Nucleotidyltransferase</keyword>
<dbReference type="OrthoDB" id="6513042at2759"/>
<dbReference type="PANTHER" id="PTHR23079">
    <property type="entry name" value="RNA-DEPENDENT RNA POLYMERASE"/>
    <property type="match status" value="1"/>
</dbReference>
<proteinExistence type="inferred from homology"/>
<keyword evidence="4" id="KW-1185">Reference proteome</keyword>
<evidence type="ECO:0000313" key="4">
    <source>
        <dbReference type="Proteomes" id="UP000006671"/>
    </source>
</evidence>
<keyword evidence="1" id="KW-0694">RNA-binding</keyword>
<feature type="domain" description="RDRP core" evidence="2">
    <location>
        <begin position="1"/>
        <end position="464"/>
    </location>
</feature>
<dbReference type="InterPro" id="IPR057596">
    <property type="entry name" value="RDRP_core"/>
</dbReference>
<dbReference type="OMA" id="RRIDINM"/>
<feature type="non-terminal residue" evidence="3">
    <location>
        <position position="1"/>
    </location>
</feature>
<dbReference type="InParanoid" id="D2VA98"/>
<dbReference type="GO" id="GO:0031380">
    <property type="term" value="C:nuclear RNA-directed RNA polymerase complex"/>
    <property type="evidence" value="ECO:0007669"/>
    <property type="project" value="TreeGrafter"/>
</dbReference>
<name>D2VA98_NAEGR</name>
<dbReference type="Proteomes" id="UP000006671">
    <property type="component" value="Unassembled WGS sequence"/>
</dbReference>
<accession>D2VA98</accession>
<dbReference type="GO" id="GO:0003723">
    <property type="term" value="F:RNA binding"/>
    <property type="evidence" value="ECO:0007669"/>
    <property type="project" value="UniProtKB-KW"/>
</dbReference>
<protein>
    <recommendedName>
        <fullName evidence="1">RNA-dependent RNA polymerase</fullName>
        <ecNumber evidence="1">2.7.7.48</ecNumber>
    </recommendedName>
</protein>
<dbReference type="EC" id="2.7.7.48" evidence="1"/>
<evidence type="ECO:0000313" key="3">
    <source>
        <dbReference type="EMBL" id="EFC46392.1"/>
    </source>
</evidence>
<gene>
    <name evidence="3" type="ORF">NAEGRDRAFT_1269</name>
</gene>
<dbReference type="KEGG" id="ngr:NAEGRDRAFT_1269"/>
<comment type="similarity">
    <text evidence="1">Belongs to the RdRP family.</text>
</comment>